<reference evidence="15 16" key="1">
    <citation type="submission" date="2023-04" db="EMBL/GenBank/DDBJ databases">
        <title>Fusibacter bizertensis strain WBS, isolated from littoral bottom sediments of the Arctic seas - biochemical and genomic analysis.</title>
        <authorList>
            <person name="Brioukhanov A.L."/>
        </authorList>
    </citation>
    <scope>NUCLEOTIDE SEQUENCE [LARGE SCALE GENOMIC DNA]</scope>
    <source>
        <strain evidence="15 16">WBS</strain>
    </source>
</reference>
<comment type="similarity">
    <text evidence="2 13">Belongs to the GatC family.</text>
</comment>
<evidence type="ECO:0000256" key="6">
    <source>
        <dbReference type="ARBA" id="ARBA00022840"/>
    </source>
</evidence>
<protein>
    <recommendedName>
        <fullName evidence="12 13">Multifunctional fusion protein</fullName>
    </recommendedName>
    <domain>
        <recommendedName>
            <fullName evidence="12">Aspartate--tRNA ligase</fullName>
            <ecNumber evidence="12">6.1.1.12</ecNumber>
        </recommendedName>
        <alternativeName>
            <fullName evidence="12">Aspartyl-tRNA synthetase</fullName>
            <shortName evidence="12">AspRS</shortName>
        </alternativeName>
    </domain>
    <domain>
        <recommendedName>
            <fullName evidence="13">Aspartyl/glutamyl-tRNA(Asn/Gln) amidotransferase subunit C</fullName>
            <shortName evidence="13">Asp/Glu-ADT subunit C</shortName>
            <ecNumber evidence="13">6.3.5.-</ecNumber>
        </recommendedName>
    </domain>
</protein>
<comment type="catalytic activity">
    <reaction evidence="11 13">
        <text>L-glutamyl-tRNA(Gln) + L-glutamine + ATP + H2O = L-glutaminyl-tRNA(Gln) + L-glutamate + ADP + phosphate + H(+)</text>
        <dbReference type="Rhea" id="RHEA:17521"/>
        <dbReference type="Rhea" id="RHEA-COMP:9681"/>
        <dbReference type="Rhea" id="RHEA-COMP:9684"/>
        <dbReference type="ChEBI" id="CHEBI:15377"/>
        <dbReference type="ChEBI" id="CHEBI:15378"/>
        <dbReference type="ChEBI" id="CHEBI:29985"/>
        <dbReference type="ChEBI" id="CHEBI:30616"/>
        <dbReference type="ChEBI" id="CHEBI:43474"/>
        <dbReference type="ChEBI" id="CHEBI:58359"/>
        <dbReference type="ChEBI" id="CHEBI:78520"/>
        <dbReference type="ChEBI" id="CHEBI:78521"/>
        <dbReference type="ChEBI" id="CHEBI:456216"/>
    </reaction>
</comment>
<dbReference type="Pfam" id="PF01336">
    <property type="entry name" value="tRNA_anti-codon"/>
    <property type="match status" value="1"/>
</dbReference>
<comment type="catalytic activity">
    <reaction evidence="10 13">
        <text>L-aspartyl-tRNA(Asn) + L-glutamine + ATP + H2O = L-asparaginyl-tRNA(Asn) + L-glutamate + ADP + phosphate + 2 H(+)</text>
        <dbReference type="Rhea" id="RHEA:14513"/>
        <dbReference type="Rhea" id="RHEA-COMP:9674"/>
        <dbReference type="Rhea" id="RHEA-COMP:9677"/>
        <dbReference type="ChEBI" id="CHEBI:15377"/>
        <dbReference type="ChEBI" id="CHEBI:15378"/>
        <dbReference type="ChEBI" id="CHEBI:29985"/>
        <dbReference type="ChEBI" id="CHEBI:30616"/>
        <dbReference type="ChEBI" id="CHEBI:43474"/>
        <dbReference type="ChEBI" id="CHEBI:58359"/>
        <dbReference type="ChEBI" id="CHEBI:78515"/>
        <dbReference type="ChEBI" id="CHEBI:78516"/>
        <dbReference type="ChEBI" id="CHEBI:456216"/>
    </reaction>
</comment>
<dbReference type="InterPro" id="IPR002312">
    <property type="entry name" value="Asp/Asn-tRNA-synth_IIb"/>
</dbReference>
<feature type="binding site" evidence="12">
    <location>
        <position position="224"/>
    </location>
    <ligand>
        <name>L-aspartate</name>
        <dbReference type="ChEBI" id="CHEBI:29991"/>
    </ligand>
</feature>
<evidence type="ECO:0000259" key="14">
    <source>
        <dbReference type="PROSITE" id="PS50862"/>
    </source>
</evidence>
<dbReference type="NCBIfam" id="NF001750">
    <property type="entry name" value="PRK00476.1"/>
    <property type="match status" value="1"/>
</dbReference>
<dbReference type="GO" id="GO:0004815">
    <property type="term" value="F:aspartate-tRNA ligase activity"/>
    <property type="evidence" value="ECO:0007669"/>
    <property type="project" value="UniProtKB-EC"/>
</dbReference>
<dbReference type="InterPro" id="IPR047089">
    <property type="entry name" value="Asp-tRNA-ligase_1_N"/>
</dbReference>
<dbReference type="PANTHER" id="PTHR22594">
    <property type="entry name" value="ASPARTYL/LYSYL-TRNA SYNTHETASE"/>
    <property type="match status" value="1"/>
</dbReference>
<keyword evidence="16" id="KW-1185">Reference proteome</keyword>
<keyword evidence="4 13" id="KW-0436">Ligase</keyword>
<evidence type="ECO:0000313" key="15">
    <source>
        <dbReference type="EMBL" id="MDH8677634.1"/>
    </source>
</evidence>
<dbReference type="Gene3D" id="1.10.20.60">
    <property type="entry name" value="Glu-tRNAGln amidotransferase C subunit, N-terminal domain"/>
    <property type="match status" value="1"/>
</dbReference>
<dbReference type="Pfam" id="PF00152">
    <property type="entry name" value="tRNA-synt_2"/>
    <property type="match status" value="1"/>
</dbReference>
<feature type="domain" description="Aminoacyl-transfer RNA synthetases class-II family profile" evidence="14">
    <location>
        <begin position="145"/>
        <end position="559"/>
    </location>
</feature>
<dbReference type="EC" id="6.3.5.-" evidence="13"/>
<dbReference type="SUPFAM" id="SSF55261">
    <property type="entry name" value="GAD domain-like"/>
    <property type="match status" value="1"/>
</dbReference>
<dbReference type="Gene3D" id="3.30.1360.30">
    <property type="entry name" value="GAD-like domain"/>
    <property type="match status" value="1"/>
</dbReference>
<dbReference type="SUPFAM" id="SSF141000">
    <property type="entry name" value="Glu-tRNAGln amidotransferase C subunit"/>
    <property type="match status" value="1"/>
</dbReference>
<dbReference type="InterPro" id="IPR006195">
    <property type="entry name" value="aa-tRNA-synth_II"/>
</dbReference>
<feature type="binding site" evidence="12">
    <location>
        <position position="178"/>
    </location>
    <ligand>
        <name>L-aspartate</name>
        <dbReference type="ChEBI" id="CHEBI:29991"/>
    </ligand>
</feature>
<dbReference type="EC" id="6.1.1.12" evidence="12"/>
<dbReference type="HAMAP" id="MF_00122">
    <property type="entry name" value="GatC"/>
    <property type="match status" value="1"/>
</dbReference>
<dbReference type="RefSeq" id="WP_281093454.1">
    <property type="nucleotide sequence ID" value="NZ_JARYZI010000003.1"/>
</dbReference>
<evidence type="ECO:0000256" key="4">
    <source>
        <dbReference type="ARBA" id="ARBA00022598"/>
    </source>
</evidence>
<evidence type="ECO:0000256" key="3">
    <source>
        <dbReference type="ARBA" id="ARBA00011123"/>
    </source>
</evidence>
<keyword evidence="6 13" id="KW-0067">ATP-binding</keyword>
<feature type="binding site" evidence="12">
    <location>
        <position position="493"/>
    </location>
    <ligand>
        <name>L-aspartate</name>
        <dbReference type="ChEBI" id="CHEBI:29991"/>
    </ligand>
</feature>
<dbReference type="InterPro" id="IPR036113">
    <property type="entry name" value="Asp/Glu-ADT_sf_sub_c"/>
</dbReference>
<dbReference type="CDD" id="cd00777">
    <property type="entry name" value="AspRS_core"/>
    <property type="match status" value="1"/>
</dbReference>
<accession>A0ABT6NB60</accession>
<evidence type="ECO:0000256" key="13">
    <source>
        <dbReference type="HAMAP-Rule" id="MF_00122"/>
    </source>
</evidence>
<comment type="subunit">
    <text evidence="12">Homodimer.</text>
</comment>
<evidence type="ECO:0000256" key="8">
    <source>
        <dbReference type="ARBA" id="ARBA00023146"/>
    </source>
</evidence>
<feature type="binding site" evidence="12">
    <location>
        <position position="452"/>
    </location>
    <ligand>
        <name>L-aspartate</name>
        <dbReference type="ChEBI" id="CHEBI:29991"/>
    </ligand>
</feature>
<comment type="caution">
    <text evidence="12">Lacks conserved residue(s) required for the propagation of feature annotation.</text>
</comment>
<feature type="binding site" evidence="12">
    <location>
        <position position="233"/>
    </location>
    <ligand>
        <name>ATP</name>
        <dbReference type="ChEBI" id="CHEBI:30616"/>
    </ligand>
</feature>
<dbReference type="InterPro" id="IPR004524">
    <property type="entry name" value="Asp-tRNA-ligase_1"/>
</dbReference>
<dbReference type="SUPFAM" id="SSF50249">
    <property type="entry name" value="Nucleic acid-binding proteins"/>
    <property type="match status" value="1"/>
</dbReference>
<dbReference type="InterPro" id="IPR047090">
    <property type="entry name" value="AspRS_core"/>
</dbReference>
<comment type="function">
    <text evidence="9 13">Allows the formation of correctly charged Asn-tRNA(Asn) or Gln-tRNA(Gln) through the transamidation of misacylated Asp-tRNA(Asn) or Glu-tRNA(Gln) in organisms which lack either or both of asparaginyl-tRNA or glutaminyl-tRNA synthetases. The reaction takes place in the presence of glutamine and ATP through an activated phospho-Asp-tRNA(Asn) or phospho-Glu-tRNA(Gln).</text>
</comment>
<comment type="similarity">
    <text evidence="1 12">Belongs to the class-II aminoacyl-tRNA synthetase family. Type 1 subfamily.</text>
</comment>
<feature type="binding site" evidence="12">
    <location>
        <position position="486"/>
    </location>
    <ligand>
        <name>ATP</name>
        <dbReference type="ChEBI" id="CHEBI:30616"/>
    </ligand>
</feature>
<dbReference type="InterPro" id="IPR012340">
    <property type="entry name" value="NA-bd_OB-fold"/>
</dbReference>
<organism evidence="15 16">
    <name type="scientific">Fusibacter bizertensis</name>
    <dbReference type="NCBI Taxonomy" id="1488331"/>
    <lineage>
        <taxon>Bacteria</taxon>
        <taxon>Bacillati</taxon>
        <taxon>Bacillota</taxon>
        <taxon>Clostridia</taxon>
        <taxon>Eubacteriales</taxon>
        <taxon>Eubacteriales Family XII. Incertae Sedis</taxon>
        <taxon>Fusibacter</taxon>
    </lineage>
</organism>
<feature type="region of interest" description="Aspartate" evidence="12">
    <location>
        <begin position="202"/>
        <end position="205"/>
    </location>
</feature>
<evidence type="ECO:0000256" key="1">
    <source>
        <dbReference type="ARBA" id="ARBA00006303"/>
    </source>
</evidence>
<evidence type="ECO:0000256" key="2">
    <source>
        <dbReference type="ARBA" id="ARBA00010757"/>
    </source>
</evidence>
<dbReference type="EMBL" id="JARYZI010000003">
    <property type="protein sequence ID" value="MDH8677634.1"/>
    <property type="molecule type" value="Genomic_DNA"/>
</dbReference>
<dbReference type="Pfam" id="PF02938">
    <property type="entry name" value="GAD"/>
    <property type="match status" value="1"/>
</dbReference>
<dbReference type="HAMAP" id="MF_00044">
    <property type="entry name" value="Asp_tRNA_synth_type1"/>
    <property type="match status" value="1"/>
</dbReference>
<dbReference type="InterPro" id="IPR045864">
    <property type="entry name" value="aa-tRNA-synth_II/BPL/LPL"/>
</dbReference>
<evidence type="ECO:0000313" key="16">
    <source>
        <dbReference type="Proteomes" id="UP001158045"/>
    </source>
</evidence>
<comment type="catalytic activity">
    <reaction evidence="12">
        <text>tRNA(Asp) + L-aspartate + ATP = L-aspartyl-tRNA(Asp) + AMP + diphosphate</text>
        <dbReference type="Rhea" id="RHEA:19649"/>
        <dbReference type="Rhea" id="RHEA-COMP:9660"/>
        <dbReference type="Rhea" id="RHEA-COMP:9678"/>
        <dbReference type="ChEBI" id="CHEBI:29991"/>
        <dbReference type="ChEBI" id="CHEBI:30616"/>
        <dbReference type="ChEBI" id="CHEBI:33019"/>
        <dbReference type="ChEBI" id="CHEBI:78442"/>
        <dbReference type="ChEBI" id="CHEBI:78516"/>
        <dbReference type="ChEBI" id="CHEBI:456215"/>
        <dbReference type="EC" id="6.1.1.12"/>
    </reaction>
</comment>
<dbReference type="InterPro" id="IPR004115">
    <property type="entry name" value="GAD-like_sf"/>
</dbReference>
<dbReference type="InterPro" id="IPR004364">
    <property type="entry name" value="Aa-tRNA-synt_II"/>
</dbReference>
<dbReference type="PANTHER" id="PTHR22594:SF5">
    <property type="entry name" value="ASPARTATE--TRNA LIGASE, MITOCHONDRIAL"/>
    <property type="match status" value="1"/>
</dbReference>
<dbReference type="Gene3D" id="2.40.50.140">
    <property type="entry name" value="Nucleic acid-binding proteins"/>
    <property type="match status" value="1"/>
</dbReference>
<dbReference type="PROSITE" id="PS50862">
    <property type="entry name" value="AA_TRNA_LIGASE_II"/>
    <property type="match status" value="1"/>
</dbReference>
<keyword evidence="7 13" id="KW-0648">Protein biosynthesis</keyword>
<comment type="subunit">
    <text evidence="3 13">Heterotrimer of A, B and C subunits.</text>
</comment>
<sequence length="692" mass="78723">MKLKRTHFCGSIRPEHVGQTSVLKGWVQRRRDLGGVIFLDLRDKTGICQVVFDAANLSEADFQKAESIRNEFVIEVSGLVENRSEDTINWLLPTGAVDIRANKLTIYSQAKNPPFKVGESLNIKEELRMEYRYLDLRTPEMLSNLMMRQTVTKAVREQLVDLGCLEVETPLLTKSTPEGARDFLVPSRMSKGSFYALPQSPQIYKQLLMVGGIDRYFQIAKCFRDEDLRADRQLEFTQVDMEFSFVDEEDVIEILEKLFQNIMRDAVGYELKLPLKRMTYHEAMECYGFDKPDLRFGMPMVDLTEMMRVSDFSVFRKVVDQGGVVKALNVKGGQSFTRTQIEYLTQKAVDFGGSGMAWISIDEHNVIQSILTKYFTEAQMAEILRQTDAKAGDLIIFCAEPHKQASVILGSLRLEIGDMLGLRKKDDYAFVIITEFPQFEYDSEAKRYVAMHHPFTHPVDEDIELFDTAPEKMRAKAYDVVLNGIELGSGSIRIHDHKLQAKMFQMLGFTDEQIESRFGFMLKAFDYGVPPHGGFAFGLDRLVMMLVGASSIREVIAFPKMRDGSCAMMDAPSKVDQVQLEELSLFLTSAMEFEKRKETLDLSVIEYVSELAKIELSPFEKEIYAKDLNDVIAFADAIANIDVSTYEPLNYVGGGENVLREDEVKHSLSPQNVLQNAPSQYENCFFVPKTVE</sequence>
<evidence type="ECO:0000256" key="7">
    <source>
        <dbReference type="ARBA" id="ARBA00022917"/>
    </source>
</evidence>
<name>A0ABT6NB60_9FIRM</name>
<feature type="binding site" evidence="12">
    <location>
        <begin position="224"/>
        <end position="226"/>
    </location>
    <ligand>
        <name>ATP</name>
        <dbReference type="ChEBI" id="CHEBI:30616"/>
    </ligand>
</feature>
<dbReference type="InterPro" id="IPR003837">
    <property type="entry name" value="GatC"/>
</dbReference>
<gene>
    <name evidence="12 15" type="primary">aspS</name>
    <name evidence="13" type="synonym">gatC</name>
    <name evidence="15" type="ORF">QE109_05720</name>
</gene>
<dbReference type="Proteomes" id="UP001158045">
    <property type="component" value="Unassembled WGS sequence"/>
</dbReference>
<keyword evidence="5 13" id="KW-0547">Nucleotide-binding</keyword>
<dbReference type="NCBIfam" id="TIGR00135">
    <property type="entry name" value="gatC"/>
    <property type="match status" value="1"/>
</dbReference>
<comment type="caution">
    <text evidence="15">The sequence shown here is derived from an EMBL/GenBank/DDBJ whole genome shotgun (WGS) entry which is preliminary data.</text>
</comment>
<dbReference type="Pfam" id="PF02686">
    <property type="entry name" value="GatC"/>
    <property type="match status" value="1"/>
</dbReference>
<dbReference type="NCBIfam" id="TIGR00459">
    <property type="entry name" value="aspS_bact"/>
    <property type="match status" value="1"/>
</dbReference>
<evidence type="ECO:0000256" key="9">
    <source>
        <dbReference type="ARBA" id="ARBA00024799"/>
    </source>
</evidence>
<evidence type="ECO:0000256" key="12">
    <source>
        <dbReference type="HAMAP-Rule" id="MF_00044"/>
    </source>
</evidence>
<proteinExistence type="inferred from homology"/>
<keyword evidence="8 12" id="KW-0030">Aminoacyl-tRNA synthetase</keyword>
<comment type="function">
    <text evidence="12">Catalyzes the attachment of L-aspartate to tRNA(Asp) in a two-step reaction: L-aspartate is first activated by ATP to form Asp-AMP and then transferred to the acceptor end of tRNA(Asp).</text>
</comment>
<comment type="subcellular location">
    <subcellularLocation>
        <location evidence="12">Cytoplasm</location>
    </subcellularLocation>
</comment>
<keyword evidence="12" id="KW-0963">Cytoplasm</keyword>
<dbReference type="CDD" id="cd04317">
    <property type="entry name" value="EcAspRS_like_N"/>
    <property type="match status" value="1"/>
</dbReference>
<feature type="binding site" evidence="12">
    <location>
        <begin position="538"/>
        <end position="541"/>
    </location>
    <ligand>
        <name>ATP</name>
        <dbReference type="ChEBI" id="CHEBI:30616"/>
    </ligand>
</feature>
<dbReference type="SUPFAM" id="SSF55681">
    <property type="entry name" value="Class II aaRS and biotin synthetases"/>
    <property type="match status" value="1"/>
</dbReference>
<dbReference type="PRINTS" id="PR01042">
    <property type="entry name" value="TRNASYNTHASP"/>
</dbReference>
<evidence type="ECO:0000256" key="10">
    <source>
        <dbReference type="ARBA" id="ARBA00047380"/>
    </source>
</evidence>
<evidence type="ECO:0000256" key="5">
    <source>
        <dbReference type="ARBA" id="ARBA00022741"/>
    </source>
</evidence>
<dbReference type="InterPro" id="IPR029351">
    <property type="entry name" value="GAD_dom"/>
</dbReference>
<dbReference type="Gene3D" id="3.30.930.10">
    <property type="entry name" value="Bira Bifunctional Protein, Domain 2"/>
    <property type="match status" value="1"/>
</dbReference>
<dbReference type="InterPro" id="IPR004365">
    <property type="entry name" value="NA-bd_OB_tRNA"/>
</dbReference>
<evidence type="ECO:0000256" key="11">
    <source>
        <dbReference type="ARBA" id="ARBA00047913"/>
    </source>
</evidence>